<reference evidence="2" key="1">
    <citation type="submission" date="2018-02" db="EMBL/GenBank/DDBJ databases">
        <title>Rhizophora mucronata_Transcriptome.</title>
        <authorList>
            <person name="Meera S.P."/>
            <person name="Sreeshan A."/>
            <person name="Augustine A."/>
        </authorList>
    </citation>
    <scope>NUCLEOTIDE SEQUENCE</scope>
    <source>
        <tissue evidence="2">Leaf</tissue>
    </source>
</reference>
<dbReference type="AlphaFoldDB" id="A0A2P2K1A5"/>
<evidence type="ECO:0000313" key="2">
    <source>
        <dbReference type="EMBL" id="MBW99500.1"/>
    </source>
</evidence>
<organism evidence="2">
    <name type="scientific">Rhizophora mucronata</name>
    <name type="common">Asiatic mangrove</name>
    <dbReference type="NCBI Taxonomy" id="61149"/>
    <lineage>
        <taxon>Eukaryota</taxon>
        <taxon>Viridiplantae</taxon>
        <taxon>Streptophyta</taxon>
        <taxon>Embryophyta</taxon>
        <taxon>Tracheophyta</taxon>
        <taxon>Spermatophyta</taxon>
        <taxon>Magnoliopsida</taxon>
        <taxon>eudicotyledons</taxon>
        <taxon>Gunneridae</taxon>
        <taxon>Pentapetalae</taxon>
        <taxon>rosids</taxon>
        <taxon>fabids</taxon>
        <taxon>Malpighiales</taxon>
        <taxon>Rhizophoraceae</taxon>
        <taxon>Rhizophora</taxon>
    </lineage>
</organism>
<protein>
    <submittedName>
        <fullName evidence="2">Uncharacterized protein</fullName>
    </submittedName>
</protein>
<evidence type="ECO:0000256" key="1">
    <source>
        <dbReference type="SAM" id="MobiDB-lite"/>
    </source>
</evidence>
<proteinExistence type="predicted"/>
<accession>A0A2P2K1A5</accession>
<feature type="region of interest" description="Disordered" evidence="1">
    <location>
        <begin position="1"/>
        <end position="21"/>
    </location>
</feature>
<dbReference type="EMBL" id="GGEC01019017">
    <property type="protein sequence ID" value="MBW99500.1"/>
    <property type="molecule type" value="Transcribed_RNA"/>
</dbReference>
<sequence length="33" mass="3703">MDTSSKSLSGVDTRNSGSQPFNLCTRQKFVVRR</sequence>
<name>A0A2P2K1A5_RHIMU</name>